<keyword evidence="3" id="KW-1185">Reference proteome</keyword>
<organism evidence="2 3">
    <name type="scientific">Nocardioides marmoribigeumensis</name>
    <dbReference type="NCBI Taxonomy" id="433649"/>
    <lineage>
        <taxon>Bacteria</taxon>
        <taxon>Bacillati</taxon>
        <taxon>Actinomycetota</taxon>
        <taxon>Actinomycetes</taxon>
        <taxon>Propionibacteriales</taxon>
        <taxon>Nocardioidaceae</taxon>
        <taxon>Nocardioides</taxon>
    </lineage>
</organism>
<comment type="caution">
    <text evidence="2">The sequence shown here is derived from an EMBL/GenBank/DDBJ whole genome shotgun (WGS) entry which is preliminary data.</text>
</comment>
<feature type="transmembrane region" description="Helical" evidence="1">
    <location>
        <begin position="59"/>
        <end position="79"/>
    </location>
</feature>
<evidence type="ECO:0000313" key="2">
    <source>
        <dbReference type="EMBL" id="MDR7361925.1"/>
    </source>
</evidence>
<dbReference type="Proteomes" id="UP001183648">
    <property type="component" value="Unassembled WGS sequence"/>
</dbReference>
<evidence type="ECO:0000313" key="3">
    <source>
        <dbReference type="Proteomes" id="UP001183648"/>
    </source>
</evidence>
<feature type="transmembrane region" description="Helical" evidence="1">
    <location>
        <begin position="24"/>
        <end position="47"/>
    </location>
</feature>
<feature type="transmembrane region" description="Helical" evidence="1">
    <location>
        <begin position="168"/>
        <end position="196"/>
    </location>
</feature>
<feature type="transmembrane region" description="Helical" evidence="1">
    <location>
        <begin position="143"/>
        <end position="161"/>
    </location>
</feature>
<proteinExistence type="predicted"/>
<dbReference type="RefSeq" id="WP_310300653.1">
    <property type="nucleotide sequence ID" value="NZ_BAAAPS010000008.1"/>
</dbReference>
<reference evidence="2 3" key="1">
    <citation type="submission" date="2023-07" db="EMBL/GenBank/DDBJ databases">
        <title>Sequencing the genomes of 1000 actinobacteria strains.</title>
        <authorList>
            <person name="Klenk H.-P."/>
        </authorList>
    </citation>
    <scope>NUCLEOTIDE SEQUENCE [LARGE SCALE GENOMIC DNA]</scope>
    <source>
        <strain evidence="2 3">DSM 19426</strain>
    </source>
</reference>
<gene>
    <name evidence="2" type="ORF">J2S63_001478</name>
</gene>
<feature type="transmembrane region" description="Helical" evidence="1">
    <location>
        <begin position="242"/>
        <end position="262"/>
    </location>
</feature>
<accession>A0ABU2BTG9</accession>
<keyword evidence="1" id="KW-0812">Transmembrane</keyword>
<evidence type="ECO:0008006" key="4">
    <source>
        <dbReference type="Google" id="ProtNLM"/>
    </source>
</evidence>
<evidence type="ECO:0000256" key="1">
    <source>
        <dbReference type="SAM" id="Phobius"/>
    </source>
</evidence>
<feature type="transmembrane region" description="Helical" evidence="1">
    <location>
        <begin position="216"/>
        <end position="235"/>
    </location>
</feature>
<feature type="transmembrane region" description="Helical" evidence="1">
    <location>
        <begin position="104"/>
        <end position="123"/>
    </location>
</feature>
<dbReference type="EMBL" id="JAVDYG010000001">
    <property type="protein sequence ID" value="MDR7361925.1"/>
    <property type="molecule type" value="Genomic_DNA"/>
</dbReference>
<protein>
    <recommendedName>
        <fullName evidence="4">ABC transporter permease</fullName>
    </recommendedName>
</protein>
<name>A0ABU2BTG9_9ACTN</name>
<sequence>MSVLTVAPPVRVVPALARAEAVRLLLHPVTLVGYGLWVLMTSTLWWGDPPRPLDVFESVGSALSWMPGVLMILVGYLVATREHRAGTTDVLGSLPSQEPERVRALCLASLAPGAVALVLNLALTGVLQDRFAQSPTVPQLLQAPLTVVGATLLGVMVAAWAPVAFAPALTVVVMIGAHVALGSDPVASLFGPAVFWAEWGVTGGELWHGFIGGSHWWHLAYVVGLCGLAAAAAIVRSVRTRAVVAAGLAVLAVTVLAAVLQLP</sequence>
<keyword evidence="1" id="KW-1133">Transmembrane helix</keyword>
<keyword evidence="1" id="KW-0472">Membrane</keyword>